<dbReference type="InterPro" id="IPR002213">
    <property type="entry name" value="UDP_glucos_trans"/>
</dbReference>
<dbReference type="GO" id="GO:0080043">
    <property type="term" value="F:quercetin 3-O-glucosyltransferase activity"/>
    <property type="evidence" value="ECO:0007669"/>
    <property type="project" value="TreeGrafter"/>
</dbReference>
<dbReference type="Gene3D" id="3.40.50.2000">
    <property type="entry name" value="Glycogen Phosphorylase B"/>
    <property type="match status" value="3"/>
</dbReference>
<dbReference type="GO" id="GO:0080044">
    <property type="term" value="F:quercetin 7-O-glucosyltransferase activity"/>
    <property type="evidence" value="ECO:0007669"/>
    <property type="project" value="TreeGrafter"/>
</dbReference>
<reference evidence="3" key="1">
    <citation type="submission" date="2022-04" db="EMBL/GenBank/DDBJ databases">
        <title>Carnegiea gigantea Genome sequencing and assembly v2.</title>
        <authorList>
            <person name="Copetti D."/>
            <person name="Sanderson M.J."/>
            <person name="Burquez A."/>
            <person name="Wojciechowski M.F."/>
        </authorList>
    </citation>
    <scope>NUCLEOTIDE SEQUENCE</scope>
    <source>
        <strain evidence="3">SGP5-SGP5p</strain>
        <tissue evidence="3">Aerial part</tissue>
    </source>
</reference>
<dbReference type="AlphaFoldDB" id="A0A9Q1KC37"/>
<evidence type="ECO:0000313" key="3">
    <source>
        <dbReference type="EMBL" id="KAJ8440215.1"/>
    </source>
</evidence>
<proteinExistence type="inferred from homology"/>
<organism evidence="3 4">
    <name type="scientific">Carnegiea gigantea</name>
    <dbReference type="NCBI Taxonomy" id="171969"/>
    <lineage>
        <taxon>Eukaryota</taxon>
        <taxon>Viridiplantae</taxon>
        <taxon>Streptophyta</taxon>
        <taxon>Embryophyta</taxon>
        <taxon>Tracheophyta</taxon>
        <taxon>Spermatophyta</taxon>
        <taxon>Magnoliopsida</taxon>
        <taxon>eudicotyledons</taxon>
        <taxon>Gunneridae</taxon>
        <taxon>Pentapetalae</taxon>
        <taxon>Caryophyllales</taxon>
        <taxon>Cactineae</taxon>
        <taxon>Cactaceae</taxon>
        <taxon>Cactoideae</taxon>
        <taxon>Echinocereeae</taxon>
        <taxon>Carnegiea</taxon>
    </lineage>
</organism>
<evidence type="ECO:0000256" key="2">
    <source>
        <dbReference type="ARBA" id="ARBA00022679"/>
    </source>
</evidence>
<dbReference type="SUPFAM" id="SSF53756">
    <property type="entry name" value="UDP-Glycosyltransferase/glycogen phosphorylase"/>
    <property type="match status" value="2"/>
</dbReference>
<dbReference type="Pfam" id="PF00201">
    <property type="entry name" value="UDPGT"/>
    <property type="match status" value="1"/>
</dbReference>
<dbReference type="FunFam" id="3.40.50.2000:FF:000138">
    <property type="entry name" value="Glycosyltransferase"/>
    <property type="match status" value="1"/>
</dbReference>
<keyword evidence="2" id="KW-0808">Transferase</keyword>
<accession>A0A9Q1KC37</accession>
<name>A0A9Q1KC37_9CARY</name>
<dbReference type="PANTHER" id="PTHR11926:SF1395">
    <property type="entry name" value="GLYCOSYLTRANSFERASE"/>
    <property type="match status" value="1"/>
</dbReference>
<evidence type="ECO:0000313" key="4">
    <source>
        <dbReference type="Proteomes" id="UP001153076"/>
    </source>
</evidence>
<dbReference type="EMBL" id="JAKOGI010000196">
    <property type="protein sequence ID" value="KAJ8440215.1"/>
    <property type="molecule type" value="Genomic_DNA"/>
</dbReference>
<keyword evidence="4" id="KW-1185">Reference proteome</keyword>
<comment type="similarity">
    <text evidence="1">Belongs to the UDP-glycosyltransferase family.</text>
</comment>
<protein>
    <submittedName>
        <fullName evidence="3">Uncharacterized protein</fullName>
    </submittedName>
</protein>
<evidence type="ECO:0000256" key="1">
    <source>
        <dbReference type="ARBA" id="ARBA00009995"/>
    </source>
</evidence>
<comment type="caution">
    <text evidence="3">The sequence shown here is derived from an EMBL/GenBank/DDBJ whole genome shotgun (WGS) entry which is preliminary data.</text>
</comment>
<dbReference type="PANTHER" id="PTHR11926">
    <property type="entry name" value="GLUCOSYL/GLUCURONOSYL TRANSFERASES"/>
    <property type="match status" value="1"/>
</dbReference>
<gene>
    <name evidence="3" type="ORF">Cgig2_023980</name>
</gene>
<dbReference type="CDD" id="cd03784">
    <property type="entry name" value="GT1_Gtf-like"/>
    <property type="match status" value="1"/>
</dbReference>
<sequence>MEDEPRRAASLRRSHHRHLVAMPYPGRGHINPMLNLCSLLSSQPDLLISFVVTEEWLGFLTAELHPPPPSNLRLVGVPQVIPSEIGRAADFTGFYEATNTKLQDPFERLLDRLEPPATAIVYDTFLSWVVRVGNKKNIPVASLFTQSASVFTLLSHFDLLDFIGEALSRAPYWSSHVGVSREVLRRVFEAISIANKAHCLLFTSVHELEEQVIDALKAKLPIPIYPVGPMIPYFKLQSNGIRRGTSNCHDDRSYFQWLDSQPRGSVLYISQGSFLSLSSAQMDEIVAGIKESGVRFLWVTRGDCSRFKDGIGELGYLVPWCDQLKVLCHPSVGGFWTHCGWNSTWEGVYAGVPMLTCPIFWDQVPNSKLIVSDWKMGWKAMDNGLKETLVTRHEIAQTVKKFMDSKGDERKELVNRAKSIQDICRKAIVKGANSTANIRRGHHRHLVALPYPGRGHINPMLNLCSLILSSQPDLLISFIVTEEWRGILTAELHPSPPTNLRLVGVPQVIPSEIGRAANSPGFYEAVNTKLQDPFEQLFDRLQPTATAIIYDAFIAWVVGVGNKRNILVASLFTQSASVFTVYYHLELLVQHGHLPLHLDASEKGKEKVDYIPGLPPTSIADLPTLFDEVRRKMLP</sequence>
<dbReference type="Proteomes" id="UP001153076">
    <property type="component" value="Unassembled WGS sequence"/>
</dbReference>
<dbReference type="OrthoDB" id="5835829at2759"/>